<feature type="repeat" description="LDL-receptor class B" evidence="7">
    <location>
        <begin position="458"/>
        <end position="500"/>
    </location>
</feature>
<dbReference type="GO" id="GO:0042813">
    <property type="term" value="F:Wnt receptor activity"/>
    <property type="evidence" value="ECO:0007669"/>
    <property type="project" value="TreeGrafter"/>
</dbReference>
<evidence type="ECO:0000256" key="5">
    <source>
        <dbReference type="ARBA" id="ARBA00023180"/>
    </source>
</evidence>
<evidence type="ECO:0000256" key="9">
    <source>
        <dbReference type="SAM" id="Phobius"/>
    </source>
</evidence>
<evidence type="ECO:0000256" key="3">
    <source>
        <dbReference type="ARBA" id="ARBA00022737"/>
    </source>
</evidence>
<feature type="compositionally biased region" description="Polar residues" evidence="8">
    <location>
        <begin position="638"/>
        <end position="648"/>
    </location>
</feature>
<keyword evidence="3" id="KW-0677">Repeat</keyword>
<feature type="domain" description="EGF-like" evidence="10">
    <location>
        <begin position="703"/>
        <end position="744"/>
    </location>
</feature>
<protein>
    <submittedName>
        <fullName evidence="11">Epidermal growth factor</fullName>
    </submittedName>
</protein>
<feature type="disulfide bond" evidence="6">
    <location>
        <begin position="825"/>
        <end position="834"/>
    </location>
</feature>
<organism evidence="11 12">
    <name type="scientific">Astyanax mexicanus</name>
    <name type="common">Blind cave fish</name>
    <name type="synonym">Astyanax fasciatus mexicanus</name>
    <dbReference type="NCBI Taxonomy" id="7994"/>
    <lineage>
        <taxon>Eukaryota</taxon>
        <taxon>Metazoa</taxon>
        <taxon>Chordata</taxon>
        <taxon>Craniata</taxon>
        <taxon>Vertebrata</taxon>
        <taxon>Euteleostomi</taxon>
        <taxon>Actinopterygii</taxon>
        <taxon>Neopterygii</taxon>
        <taxon>Teleostei</taxon>
        <taxon>Ostariophysi</taxon>
        <taxon>Characiformes</taxon>
        <taxon>Characoidei</taxon>
        <taxon>Acestrorhamphidae</taxon>
        <taxon>Acestrorhamphinae</taxon>
        <taxon>Astyanax</taxon>
    </lineage>
</organism>
<dbReference type="PROSITE" id="PS00010">
    <property type="entry name" value="ASX_HYDROXYL"/>
    <property type="match status" value="2"/>
</dbReference>
<dbReference type="Pfam" id="PF07645">
    <property type="entry name" value="EGF_CA"/>
    <property type="match status" value="2"/>
</dbReference>
<dbReference type="GO" id="GO:0007173">
    <property type="term" value="P:epidermal growth factor receptor signaling pathway"/>
    <property type="evidence" value="ECO:0007669"/>
    <property type="project" value="TreeGrafter"/>
</dbReference>
<evidence type="ECO:0000313" key="12">
    <source>
        <dbReference type="Proteomes" id="UP000694621"/>
    </source>
</evidence>
<dbReference type="InterPro" id="IPR050778">
    <property type="entry name" value="Cueball_EGF_LRP_Nidogen"/>
</dbReference>
<keyword evidence="9" id="KW-0472">Membrane</keyword>
<feature type="domain" description="EGF-like" evidence="10">
    <location>
        <begin position="664"/>
        <end position="702"/>
    </location>
</feature>
<keyword evidence="5" id="KW-0325">Glycoprotein</keyword>
<dbReference type="SMART" id="SM00179">
    <property type="entry name" value="EGF_CA"/>
    <property type="match status" value="6"/>
</dbReference>
<dbReference type="GO" id="GO:0005509">
    <property type="term" value="F:calcium ion binding"/>
    <property type="evidence" value="ECO:0007669"/>
    <property type="project" value="InterPro"/>
</dbReference>
<dbReference type="Pfam" id="PF14670">
    <property type="entry name" value="FXa_inhibition"/>
    <property type="match status" value="2"/>
</dbReference>
<dbReference type="SMART" id="SM00181">
    <property type="entry name" value="EGF"/>
    <property type="match status" value="8"/>
</dbReference>
<dbReference type="SUPFAM" id="SSF63825">
    <property type="entry name" value="YWTD domain"/>
    <property type="match status" value="2"/>
</dbReference>
<feature type="region of interest" description="Disordered" evidence="8">
    <location>
        <begin position="629"/>
        <end position="649"/>
    </location>
</feature>
<dbReference type="PROSITE" id="PS50026">
    <property type="entry name" value="EGF_3"/>
    <property type="match status" value="3"/>
</dbReference>
<dbReference type="AlphaFoldDB" id="A0A8B9KBV1"/>
<reference evidence="11" key="1">
    <citation type="submission" date="2025-08" db="UniProtKB">
        <authorList>
            <consortium name="Ensembl"/>
        </authorList>
    </citation>
    <scope>IDENTIFICATION</scope>
</reference>
<dbReference type="SMART" id="SM00135">
    <property type="entry name" value="LY"/>
    <property type="match status" value="9"/>
</dbReference>
<feature type="repeat" description="LDL-receptor class B" evidence="7">
    <location>
        <begin position="99"/>
        <end position="140"/>
    </location>
</feature>
<dbReference type="InterPro" id="IPR049883">
    <property type="entry name" value="NOTCH1_EGF-like"/>
</dbReference>
<dbReference type="GO" id="GO:0060070">
    <property type="term" value="P:canonical Wnt signaling pathway"/>
    <property type="evidence" value="ECO:0007669"/>
    <property type="project" value="TreeGrafter"/>
</dbReference>
<evidence type="ECO:0000256" key="7">
    <source>
        <dbReference type="PROSITE-ProRule" id="PRU00461"/>
    </source>
</evidence>
<evidence type="ECO:0000259" key="10">
    <source>
        <dbReference type="PROSITE" id="PS50026"/>
    </source>
</evidence>
<sequence length="888" mass="97780">AFLTLVYLYSSFTDPEPYLLVGHRNTILRIDLDRGDQELVVSGVGKSILLDFHYRAGRLYWVNIHTGVLSRADLDGSHRKKLLSLGKGVSGLAVDWIENSIYWSSRKRGMIQRADSDGKNKSTVLQDLSQPSSLVIDPNQRYLFWMSAGETPSIQRSDPVGGQRTTVLKVPDRLLALALDPVDRRLFWVQQGSGKASALGSCDYNGNLINVINQPGSVCSNPDGSDQCNCRIGFTLSKKGGYCEDINECALWNHGCSLGCENIPGSYFCTCPEGYLLLPDTKTCRGKLFPCVENGTLCDHACTHTQEGDVCVCPVGSTLKPDGRSCTGCLSADGGGCSQVCVTLSPGRWECECQPGYQLQPDGKQCKATGPPAFLLFANGVDIRRVSMDGSGSWTLLQDPEGSLRALDYDPVQNMVYFVSGGQKQIERISVDGGSRELLLSTGPDSLPEGLAVDWVNRKLYWTDGGLSSICCSNMNGQDTEVLISEKLLKPQAILVHPQAQKLFWTDVGSRPAVERSGLGGLGREVLVSAGLVTPSGLALDLSSQRLYWTDLTTGQIESARLDGSDRHTLTQNQVGRPFAVAVFEDSLWVSNWGDKQIYRLDKKTGLNPQRLLMETVQPAAITIIHPLTKPGMDPHTHTNSHTYTQTLTRERERKERDYILSPDQDECFSLSCDGNAQCVLGVGGAICQCLNGFTKNGQICVDIDECSEGLAECLSVGSECVNTDGGYFCGCRSGFSEDGHQCKDIDECRLKLHTCVANAECLNTLGQYKCRCRESCFDEPMIPMDVTPPWRGGMESCPSTHDSFCLYNGVCLYFPEMESYGCNCLPGYIGERCQFSDLEWWELQQAEQEKRRNTAIAVCVALLILLLSIAASITYCYRWERDRERER</sequence>
<dbReference type="FunFam" id="2.120.10.30:FF:000241">
    <property type="entry name" value="Low-density lipoprotein receptor-related protein 6"/>
    <property type="match status" value="1"/>
</dbReference>
<feature type="disulfide bond" evidence="6">
    <location>
        <begin position="806"/>
        <end position="823"/>
    </location>
</feature>
<evidence type="ECO:0000256" key="6">
    <source>
        <dbReference type="PROSITE-ProRule" id="PRU00076"/>
    </source>
</evidence>
<keyword evidence="9" id="KW-1133">Transmembrane helix</keyword>
<keyword evidence="2" id="KW-0732">Signal</keyword>
<dbReference type="PROSITE" id="PS51120">
    <property type="entry name" value="LDLRB"/>
    <property type="match status" value="6"/>
</dbReference>
<evidence type="ECO:0000256" key="4">
    <source>
        <dbReference type="ARBA" id="ARBA00023157"/>
    </source>
</evidence>
<keyword evidence="9" id="KW-0812">Transmembrane</keyword>
<dbReference type="InterPro" id="IPR018097">
    <property type="entry name" value="EGF_Ca-bd_CS"/>
</dbReference>
<proteinExistence type="predicted"/>
<feature type="transmembrane region" description="Helical" evidence="9">
    <location>
        <begin position="856"/>
        <end position="878"/>
    </location>
</feature>
<evidence type="ECO:0000256" key="1">
    <source>
        <dbReference type="ARBA" id="ARBA00022536"/>
    </source>
</evidence>
<keyword evidence="1 6" id="KW-0245">EGF-like domain</keyword>
<dbReference type="PANTHER" id="PTHR46513:SF5">
    <property type="entry name" value="PRO-EPIDERMAL GROWTH FACTOR"/>
    <property type="match status" value="1"/>
</dbReference>
<comment type="caution">
    <text evidence="6">Lacks conserved residue(s) required for the propagation of feature annotation.</text>
</comment>
<dbReference type="Proteomes" id="UP000694621">
    <property type="component" value="Unplaced"/>
</dbReference>
<dbReference type="PROSITE" id="PS00022">
    <property type="entry name" value="EGF_1"/>
    <property type="match status" value="1"/>
</dbReference>
<dbReference type="InterPro" id="IPR000742">
    <property type="entry name" value="EGF"/>
</dbReference>
<dbReference type="InterPro" id="IPR000033">
    <property type="entry name" value="LDLR_classB_rpt"/>
</dbReference>
<evidence type="ECO:0000256" key="8">
    <source>
        <dbReference type="SAM" id="MobiDB-lite"/>
    </source>
</evidence>
<feature type="repeat" description="LDL-receptor class B" evidence="7">
    <location>
        <begin position="57"/>
        <end position="98"/>
    </location>
</feature>
<dbReference type="Pfam" id="PF00058">
    <property type="entry name" value="Ldl_recept_b"/>
    <property type="match status" value="3"/>
</dbReference>
<accession>A0A8B9KBV1</accession>
<dbReference type="PROSITE" id="PS01187">
    <property type="entry name" value="EGF_CA"/>
    <property type="match status" value="2"/>
</dbReference>
<feature type="repeat" description="LDL-receptor class B" evidence="7">
    <location>
        <begin position="501"/>
        <end position="544"/>
    </location>
</feature>
<dbReference type="GO" id="GO:0043410">
    <property type="term" value="P:positive regulation of MAPK cascade"/>
    <property type="evidence" value="ECO:0007669"/>
    <property type="project" value="TreeGrafter"/>
</dbReference>
<dbReference type="GO" id="GO:0005886">
    <property type="term" value="C:plasma membrane"/>
    <property type="evidence" value="ECO:0007669"/>
    <property type="project" value="TreeGrafter"/>
</dbReference>
<name>A0A8B9KBV1_ASTMX</name>
<dbReference type="Gene3D" id="2.120.10.30">
    <property type="entry name" value="TolB, C-terminal domain"/>
    <property type="match status" value="2"/>
</dbReference>
<dbReference type="GO" id="GO:0030855">
    <property type="term" value="P:epithelial cell differentiation"/>
    <property type="evidence" value="ECO:0007669"/>
    <property type="project" value="UniProtKB-ARBA"/>
</dbReference>
<dbReference type="FunFam" id="2.10.25.10:FF:000038">
    <property type="entry name" value="Fibrillin 2"/>
    <property type="match status" value="1"/>
</dbReference>
<evidence type="ECO:0000256" key="2">
    <source>
        <dbReference type="ARBA" id="ARBA00022729"/>
    </source>
</evidence>
<dbReference type="PANTHER" id="PTHR46513">
    <property type="entry name" value="VITELLOGENIN RECEPTOR-LIKE PROTEIN-RELATED-RELATED"/>
    <property type="match status" value="1"/>
</dbReference>
<dbReference type="Gene3D" id="2.10.25.10">
    <property type="entry name" value="Laminin"/>
    <property type="match status" value="7"/>
</dbReference>
<dbReference type="InterPro" id="IPR001881">
    <property type="entry name" value="EGF-like_Ca-bd_dom"/>
</dbReference>
<dbReference type="InterPro" id="IPR011042">
    <property type="entry name" value="6-blade_b-propeller_TolB-like"/>
</dbReference>
<evidence type="ECO:0000313" key="11">
    <source>
        <dbReference type="Ensembl" id="ENSAMXP00005033286.1"/>
    </source>
</evidence>
<feature type="repeat" description="LDL-receptor class B" evidence="7">
    <location>
        <begin position="414"/>
        <end position="457"/>
    </location>
</feature>
<dbReference type="PROSITE" id="PS01186">
    <property type="entry name" value="EGF_2"/>
    <property type="match status" value="4"/>
</dbReference>
<dbReference type="FunFam" id="2.10.25.10:FF:000010">
    <property type="entry name" value="Pro-epidermal growth factor"/>
    <property type="match status" value="1"/>
</dbReference>
<dbReference type="GO" id="GO:0017147">
    <property type="term" value="F:Wnt-protein binding"/>
    <property type="evidence" value="ECO:0007669"/>
    <property type="project" value="TreeGrafter"/>
</dbReference>
<keyword evidence="4 6" id="KW-1015">Disulfide bond</keyword>
<dbReference type="SUPFAM" id="SSF57196">
    <property type="entry name" value="EGF/Laminin"/>
    <property type="match status" value="7"/>
</dbReference>
<dbReference type="CDD" id="cd00054">
    <property type="entry name" value="EGF_CA"/>
    <property type="match status" value="3"/>
</dbReference>
<dbReference type="Ensembl" id="ENSAMXT00005036369.1">
    <property type="protein sequence ID" value="ENSAMXP00005033286.1"/>
    <property type="gene ID" value="ENSAMXG00005016064.1"/>
</dbReference>
<dbReference type="GO" id="GO:0008083">
    <property type="term" value="F:growth factor activity"/>
    <property type="evidence" value="ECO:0007669"/>
    <property type="project" value="TreeGrafter"/>
</dbReference>
<dbReference type="InterPro" id="IPR000152">
    <property type="entry name" value="EGF-type_Asp/Asn_hydroxyl_site"/>
</dbReference>
<dbReference type="GO" id="GO:0008284">
    <property type="term" value="P:positive regulation of cell population proliferation"/>
    <property type="evidence" value="ECO:0007669"/>
    <property type="project" value="TreeGrafter"/>
</dbReference>
<feature type="repeat" description="LDL-receptor class B" evidence="7">
    <location>
        <begin position="545"/>
        <end position="587"/>
    </location>
</feature>
<feature type="domain" description="EGF-like" evidence="10">
    <location>
        <begin position="794"/>
        <end position="835"/>
    </location>
</feature>